<reference evidence="3" key="1">
    <citation type="submission" date="2018-06" db="EMBL/GenBank/DDBJ databases">
        <authorList>
            <consortium name="PulseNet: The National Subtyping Network for Foodborne Disease Surveillance"/>
            <person name="Tarr C.L."/>
            <person name="Trees E."/>
            <person name="Katz L.S."/>
            <person name="Carleton-Romer H.A."/>
            <person name="Stroika S."/>
            <person name="Kucerova Z."/>
            <person name="Roache K.F."/>
            <person name="Sabol A.L."/>
            <person name="Besser J."/>
            <person name="Gerner-Smidt P."/>
        </authorList>
    </citation>
    <scope>NUCLEOTIDE SEQUENCE</scope>
    <source>
        <strain evidence="3">PNUSAS041407</strain>
    </source>
</reference>
<keyword evidence="1" id="KW-0472">Membrane</keyword>
<organism evidence="3">
    <name type="scientific">Salmonella enterica</name>
    <name type="common">Salmonella choleraesuis</name>
    <dbReference type="NCBI Taxonomy" id="28901"/>
    <lineage>
        <taxon>Bacteria</taxon>
        <taxon>Pseudomonadati</taxon>
        <taxon>Pseudomonadota</taxon>
        <taxon>Gammaproteobacteria</taxon>
        <taxon>Enterobacterales</taxon>
        <taxon>Enterobacteriaceae</taxon>
        <taxon>Salmonella</taxon>
    </lineage>
</organism>
<dbReference type="AlphaFoldDB" id="A0A5T7Y6L1"/>
<dbReference type="Gene3D" id="3.10.310.90">
    <property type="match status" value="1"/>
</dbReference>
<comment type="caution">
    <text evidence="3">The sequence shown here is derived from an EMBL/GenBank/DDBJ whole genome shotgun (WGS) entry which is preliminary data.</text>
</comment>
<evidence type="ECO:0000256" key="1">
    <source>
        <dbReference type="SAM" id="Phobius"/>
    </source>
</evidence>
<name>A0A5T7Y6L1_SALER</name>
<feature type="transmembrane region" description="Helical" evidence="1">
    <location>
        <begin position="37"/>
        <end position="57"/>
    </location>
</feature>
<accession>A0A5T7Y6L1</accession>
<dbReference type="EMBL" id="AAGFGW010000003">
    <property type="protein sequence ID" value="EBN2887593.1"/>
    <property type="molecule type" value="Genomic_DNA"/>
</dbReference>
<proteinExistence type="predicted"/>
<dbReference type="Pfam" id="PF16175">
    <property type="entry name" value="DUF4875"/>
    <property type="match status" value="1"/>
</dbReference>
<keyword evidence="1" id="KW-0812">Transmembrane</keyword>
<feature type="transmembrane region" description="Helical" evidence="1">
    <location>
        <begin position="6"/>
        <end position="25"/>
    </location>
</feature>
<protein>
    <recommendedName>
        <fullName evidence="2">DUF4875 domain-containing protein</fullName>
    </recommendedName>
</protein>
<evidence type="ECO:0000259" key="2">
    <source>
        <dbReference type="Pfam" id="PF16175"/>
    </source>
</evidence>
<sequence length="253" mass="28111">MWTLLTWISAFLIVLVWICTIVGLVKPSLVKAKNRLHVVAAFFVYNIVLFMIGGFAVSKDKPDHGDELVSSTVVKVPSNSSTDKSQLIKNYRIISYSDTSVAGRNRFTLIIVSPEAKNIEERVATSKAAAISFLKQKNANFVSVLLMATPDAYEYGGTPLAITDYAPDACGLSGDNCTGNKWSMQASDIRLNNQQLKILSFWYAHKKEYSNSNGIFDLTGEKNLKDRISKEFDIPVKDIHNLDSMINLHKVKG</sequence>
<evidence type="ECO:0000313" key="3">
    <source>
        <dbReference type="EMBL" id="EBN2887593.1"/>
    </source>
</evidence>
<dbReference type="InterPro" id="IPR032383">
    <property type="entry name" value="DUF4875"/>
</dbReference>
<feature type="domain" description="DUF4875" evidence="2">
    <location>
        <begin position="90"/>
        <end position="240"/>
    </location>
</feature>
<gene>
    <name evidence="3" type="ORF">DON26_06170</name>
</gene>
<keyword evidence="1" id="KW-1133">Transmembrane helix</keyword>